<feature type="chain" id="PRO_5013828275" description="Esterase" evidence="1">
    <location>
        <begin position="23"/>
        <end position="254"/>
    </location>
</feature>
<evidence type="ECO:0000256" key="1">
    <source>
        <dbReference type="SAM" id="SignalP"/>
    </source>
</evidence>
<evidence type="ECO:0008006" key="4">
    <source>
        <dbReference type="Google" id="ProtNLM"/>
    </source>
</evidence>
<evidence type="ECO:0000313" key="2">
    <source>
        <dbReference type="EMBL" id="PHZ83635.1"/>
    </source>
</evidence>
<evidence type="ECO:0000313" key="3">
    <source>
        <dbReference type="Proteomes" id="UP000229730"/>
    </source>
</evidence>
<dbReference type="InterPro" id="IPR050583">
    <property type="entry name" value="Mycobacterial_A85_antigen"/>
</dbReference>
<organism evidence="2 3">
    <name type="scientific">Paremcibacter congregatus</name>
    <dbReference type="NCBI Taxonomy" id="2043170"/>
    <lineage>
        <taxon>Bacteria</taxon>
        <taxon>Pseudomonadati</taxon>
        <taxon>Pseudomonadota</taxon>
        <taxon>Alphaproteobacteria</taxon>
        <taxon>Emcibacterales</taxon>
        <taxon>Emcibacteraceae</taxon>
        <taxon>Paremcibacter</taxon>
    </lineage>
</organism>
<reference evidence="2 3" key="1">
    <citation type="submission" date="2017-10" db="EMBL/GenBank/DDBJ databases">
        <title>Frigbacter circumglobatus gen. nov. sp. nov., isolated from sediment cultured in situ.</title>
        <authorList>
            <person name="Zhao Z."/>
        </authorList>
    </citation>
    <scope>NUCLEOTIDE SEQUENCE [LARGE SCALE GENOMIC DNA]</scope>
    <source>
        <strain evidence="2 3">ZYL</strain>
    </source>
</reference>
<keyword evidence="1" id="KW-0732">Signal</keyword>
<dbReference type="Proteomes" id="UP000229730">
    <property type="component" value="Unassembled WGS sequence"/>
</dbReference>
<dbReference type="Pfam" id="PF00756">
    <property type="entry name" value="Esterase"/>
    <property type="match status" value="1"/>
</dbReference>
<accession>A0A2G4YMV6</accession>
<dbReference type="AlphaFoldDB" id="A0A2G4YMV6"/>
<gene>
    <name evidence="2" type="ORF">CRD36_14740</name>
</gene>
<dbReference type="SUPFAM" id="SSF53474">
    <property type="entry name" value="alpha/beta-Hydrolases"/>
    <property type="match status" value="1"/>
</dbReference>
<comment type="caution">
    <text evidence="2">The sequence shown here is derived from an EMBL/GenBank/DDBJ whole genome shotgun (WGS) entry which is preliminary data.</text>
</comment>
<sequence length="254" mass="29127">MFLRALMSYLLISCLTVPSGFAKSSLTDNIRISSKNLGYDLQYRVYLPDGMTPSHKLPTIYITDGQWYLIQGKFNEVLDREIAAGAIGPVIAIFIDNRNPDDLSEIRRNREFFCKKEYVEFYTKELVPEIDAQYPTQPDRTERVIMGVSFGGINAACFGLMAYPIFEGIAMQSPANDKHVGLMTTLYKEEEKRPLKIFMSVGTLNDNTAAGRRFKRTLVAKGYDVTYKETRQGHNWKNWRPLFDDLLRTFFGPQ</sequence>
<feature type="signal peptide" evidence="1">
    <location>
        <begin position="1"/>
        <end position="22"/>
    </location>
</feature>
<dbReference type="OrthoDB" id="9803578at2"/>
<dbReference type="PANTHER" id="PTHR48098">
    <property type="entry name" value="ENTEROCHELIN ESTERASE-RELATED"/>
    <property type="match status" value="1"/>
</dbReference>
<dbReference type="Gene3D" id="3.40.50.1820">
    <property type="entry name" value="alpha/beta hydrolase"/>
    <property type="match status" value="1"/>
</dbReference>
<keyword evidence="3" id="KW-1185">Reference proteome</keyword>
<dbReference type="PANTHER" id="PTHR48098:SF3">
    <property type="entry name" value="IRON(III) ENTEROBACTIN ESTERASE"/>
    <property type="match status" value="1"/>
</dbReference>
<proteinExistence type="predicted"/>
<dbReference type="InterPro" id="IPR000801">
    <property type="entry name" value="Esterase-like"/>
</dbReference>
<dbReference type="InterPro" id="IPR029058">
    <property type="entry name" value="AB_hydrolase_fold"/>
</dbReference>
<protein>
    <recommendedName>
        <fullName evidence="4">Esterase</fullName>
    </recommendedName>
</protein>
<dbReference type="InParanoid" id="A0A2G4YMV6"/>
<dbReference type="RefSeq" id="WP_099474612.1">
    <property type="nucleotide sequence ID" value="NZ_CP041025.1"/>
</dbReference>
<dbReference type="EMBL" id="PDEM01000031">
    <property type="protein sequence ID" value="PHZ83635.1"/>
    <property type="molecule type" value="Genomic_DNA"/>
</dbReference>
<name>A0A2G4YMV6_9PROT</name>